<evidence type="ECO:0000313" key="2">
    <source>
        <dbReference type="EMBL" id="KAJ7705988.1"/>
    </source>
</evidence>
<feature type="region of interest" description="Disordered" evidence="1">
    <location>
        <begin position="1"/>
        <end position="24"/>
    </location>
</feature>
<name>A0AAD7GV19_MYCRO</name>
<feature type="non-terminal residue" evidence="2">
    <location>
        <position position="1"/>
    </location>
</feature>
<reference evidence="2" key="1">
    <citation type="submission" date="2023-03" db="EMBL/GenBank/DDBJ databases">
        <title>Massive genome expansion in bonnet fungi (Mycena s.s.) driven by repeated elements and novel gene families across ecological guilds.</title>
        <authorList>
            <consortium name="Lawrence Berkeley National Laboratory"/>
            <person name="Harder C.B."/>
            <person name="Miyauchi S."/>
            <person name="Viragh M."/>
            <person name="Kuo A."/>
            <person name="Thoen E."/>
            <person name="Andreopoulos B."/>
            <person name="Lu D."/>
            <person name="Skrede I."/>
            <person name="Drula E."/>
            <person name="Henrissat B."/>
            <person name="Morin E."/>
            <person name="Kohler A."/>
            <person name="Barry K."/>
            <person name="LaButti K."/>
            <person name="Morin E."/>
            <person name="Salamov A."/>
            <person name="Lipzen A."/>
            <person name="Mereny Z."/>
            <person name="Hegedus B."/>
            <person name="Baldrian P."/>
            <person name="Stursova M."/>
            <person name="Weitz H."/>
            <person name="Taylor A."/>
            <person name="Grigoriev I.V."/>
            <person name="Nagy L.G."/>
            <person name="Martin F."/>
            <person name="Kauserud H."/>
        </authorList>
    </citation>
    <scope>NUCLEOTIDE SEQUENCE</scope>
    <source>
        <strain evidence="2">CBHHK067</strain>
    </source>
</reference>
<evidence type="ECO:0000313" key="3">
    <source>
        <dbReference type="Proteomes" id="UP001221757"/>
    </source>
</evidence>
<proteinExistence type="predicted"/>
<accession>A0AAD7GV19</accession>
<dbReference type="AlphaFoldDB" id="A0AAD7GV19"/>
<dbReference type="Proteomes" id="UP001221757">
    <property type="component" value="Unassembled WGS sequence"/>
</dbReference>
<keyword evidence="3" id="KW-1185">Reference proteome</keyword>
<organism evidence="2 3">
    <name type="scientific">Mycena rosella</name>
    <name type="common">Pink bonnet</name>
    <name type="synonym">Agaricus rosellus</name>
    <dbReference type="NCBI Taxonomy" id="1033263"/>
    <lineage>
        <taxon>Eukaryota</taxon>
        <taxon>Fungi</taxon>
        <taxon>Dikarya</taxon>
        <taxon>Basidiomycota</taxon>
        <taxon>Agaricomycotina</taxon>
        <taxon>Agaricomycetes</taxon>
        <taxon>Agaricomycetidae</taxon>
        <taxon>Agaricales</taxon>
        <taxon>Marasmiineae</taxon>
        <taxon>Mycenaceae</taxon>
        <taxon>Mycena</taxon>
    </lineage>
</organism>
<protein>
    <submittedName>
        <fullName evidence="2">Uncharacterized protein</fullName>
    </submittedName>
</protein>
<evidence type="ECO:0000256" key="1">
    <source>
        <dbReference type="SAM" id="MobiDB-lite"/>
    </source>
</evidence>
<feature type="compositionally biased region" description="Polar residues" evidence="1">
    <location>
        <begin position="7"/>
        <end position="20"/>
    </location>
</feature>
<dbReference type="EMBL" id="JARKIE010000007">
    <property type="protein sequence ID" value="KAJ7705988.1"/>
    <property type="molecule type" value="Genomic_DNA"/>
</dbReference>
<gene>
    <name evidence="2" type="ORF">B0H17DRAFT_1035158</name>
</gene>
<sequence length="123" mass="12724">AKGPALTGQSATDRLTTEASVKTGAAVEQGQHDVGAAMATTAGYVGQSKVLATSALPPTPERANGTHTTGDVVTGLQTGASAALQTTKEYLAAAQETTQPHLVKVRCPALRRRRRRWCRATAA</sequence>
<comment type="caution">
    <text evidence="2">The sequence shown here is derived from an EMBL/GenBank/DDBJ whole genome shotgun (WGS) entry which is preliminary data.</text>
</comment>